<feature type="region of interest" description="Disordered" evidence="1">
    <location>
        <begin position="1"/>
        <end position="36"/>
    </location>
</feature>
<keyword evidence="3" id="KW-1185">Reference proteome</keyword>
<evidence type="ECO:0000313" key="2">
    <source>
        <dbReference type="EMBL" id="BCI92112.1"/>
    </source>
</evidence>
<name>A0A7G1IPN6_MYCKA</name>
<evidence type="ECO:0000313" key="3">
    <source>
        <dbReference type="Proteomes" id="UP000516380"/>
    </source>
</evidence>
<organism evidence="2 3">
    <name type="scientific">Mycobacterium kansasii</name>
    <dbReference type="NCBI Taxonomy" id="1768"/>
    <lineage>
        <taxon>Bacteria</taxon>
        <taxon>Bacillati</taxon>
        <taxon>Actinomycetota</taxon>
        <taxon>Actinomycetes</taxon>
        <taxon>Mycobacteriales</taxon>
        <taxon>Mycobacteriaceae</taxon>
        <taxon>Mycobacterium</taxon>
    </lineage>
</organism>
<proteinExistence type="predicted"/>
<gene>
    <name evidence="2" type="ORF">NIIDMKKI_73180</name>
</gene>
<dbReference type="EMBL" id="AP023343">
    <property type="protein sequence ID" value="BCI92112.1"/>
    <property type="molecule type" value="Genomic_DNA"/>
</dbReference>
<dbReference type="Proteomes" id="UP000516380">
    <property type="component" value="Chromosome"/>
</dbReference>
<reference evidence="2 3" key="1">
    <citation type="submission" date="2020-07" db="EMBL/GenBank/DDBJ databases">
        <title>Mycobacterium kansasii (former subtype) with zoonotic potential isolated from diseased indoor pet cat, Japan.</title>
        <authorList>
            <person name="Fukano H."/>
            <person name="Terazono T."/>
            <person name="Hoshino Y."/>
        </authorList>
    </citation>
    <scope>NUCLEOTIDE SEQUENCE [LARGE SCALE GENOMIC DNA]</scope>
    <source>
        <strain evidence="2 3">Kuro-I</strain>
    </source>
</reference>
<protein>
    <submittedName>
        <fullName evidence="2">Uncharacterized protein</fullName>
    </submittedName>
</protein>
<evidence type="ECO:0000256" key="1">
    <source>
        <dbReference type="SAM" id="MobiDB-lite"/>
    </source>
</evidence>
<dbReference type="AlphaFoldDB" id="A0A7G1IPN6"/>
<accession>A0A7G1IPN6</accession>
<sequence>MGGRRTRQSLGHLAVPADTPGRGHRTDLPDTDGAGPFGLSRAIDAMPDKEQKIVFVRLREFETAIDKTLAAIKRLAEHGVR</sequence>